<reference evidence="9 10" key="1">
    <citation type="journal article" date="2015" name="Front. Microbiol.">
        <title>Genome sequence of the plant growth promoting endophytic yeast Rhodotorula graminis WP1.</title>
        <authorList>
            <person name="Firrincieli A."/>
            <person name="Otillar R."/>
            <person name="Salamov A."/>
            <person name="Schmutz J."/>
            <person name="Khan Z."/>
            <person name="Redman R.S."/>
            <person name="Fleck N.D."/>
            <person name="Lindquist E."/>
            <person name="Grigoriev I.V."/>
            <person name="Doty S.L."/>
        </authorList>
    </citation>
    <scope>NUCLEOTIDE SEQUENCE [LARGE SCALE GENOMIC DNA]</scope>
    <source>
        <strain evidence="9 10">WP1</strain>
    </source>
</reference>
<feature type="domain" description="TSEN34 N-terminal" evidence="8">
    <location>
        <begin position="33"/>
        <end position="86"/>
    </location>
</feature>
<keyword evidence="2 4" id="KW-0819">tRNA processing</keyword>
<organism evidence="9 10">
    <name type="scientific">Rhodotorula graminis (strain WP1)</name>
    <dbReference type="NCBI Taxonomy" id="578459"/>
    <lineage>
        <taxon>Eukaryota</taxon>
        <taxon>Fungi</taxon>
        <taxon>Dikarya</taxon>
        <taxon>Basidiomycota</taxon>
        <taxon>Pucciniomycotina</taxon>
        <taxon>Microbotryomycetes</taxon>
        <taxon>Sporidiobolales</taxon>
        <taxon>Sporidiobolaceae</taxon>
        <taxon>Rhodotorula</taxon>
    </lineage>
</organism>
<dbReference type="InterPro" id="IPR011856">
    <property type="entry name" value="tRNA_endonuc-like_dom_sf"/>
</dbReference>
<dbReference type="InterPro" id="IPR006677">
    <property type="entry name" value="tRNA_intron_Endonuc_cat-like"/>
</dbReference>
<evidence type="ECO:0000256" key="2">
    <source>
        <dbReference type="ARBA" id="ARBA00022694"/>
    </source>
</evidence>
<keyword evidence="3 4" id="KW-0456">Lyase</keyword>
<gene>
    <name evidence="9" type="ORF">RHOBADRAFT_52897</name>
</gene>
<dbReference type="InterPro" id="IPR036167">
    <property type="entry name" value="tRNA_intron_Endo_cat-like_sf"/>
</dbReference>
<comment type="function">
    <text evidence="4">Constitutes one of the two catalytic subunit of the tRNA-splicing endonuclease complex, a complex responsible for identification and cleavage of the splice sites in pre-tRNA. It cleaves pre-tRNA at the 5'- and 3'-splice sites to release the intron. The products are an intron and two tRNA half-molecules bearing 2',3'-cyclic phosphate and 5'-OH termini. There are no conserved sequences at the splice sites, but the intron is invariably located at the same site in the gene, placing the splice sites an invariant distance from the constant structural features of the tRNA body.</text>
</comment>
<evidence type="ECO:0000256" key="1">
    <source>
        <dbReference type="ARBA" id="ARBA00008078"/>
    </source>
</evidence>
<dbReference type="Pfam" id="PF26577">
    <property type="entry name" value="TSEN34_N"/>
    <property type="match status" value="1"/>
</dbReference>
<dbReference type="GO" id="GO:0000213">
    <property type="term" value="F:tRNA-intron lyase activity"/>
    <property type="evidence" value="ECO:0007669"/>
    <property type="project" value="UniProtKB-UniRule"/>
</dbReference>
<dbReference type="STRING" id="578459.A0A194S901"/>
<dbReference type="CDD" id="cd22363">
    <property type="entry name" value="tRNA-intron_lyase_C"/>
    <property type="match status" value="1"/>
</dbReference>
<sequence length="357" mass="38463">MAARAPIRLRVAHQKAYLWDLEGELAYVLILINIQYLRVQHHICGSLQGTLPQVTQQNVFLGLPLVLLPEEVVLLVRNNLAVLVHDSAAHLPPTPAQAASYAASRSSAITAQREASLASEAERKALHEAKNADLIAAKRRAKEDRRRAQAAKELEDKGAMAEGDGRIEVSVPPLREGETTTGPPSAAAAAPAPSTPLPAPPAPTSRDLSTVAYTIIIEPRSSSLAWYDPSLASATYSTLDAAAAAGVWSYPQTPLQEARCRVFEDLWRRGHYMGGGLRFGGDFLVYPGDPLRYHSHFTLTVLSTPTTAIMPLDLVAYGRLATGVKKAHLLASWEDAEAPQGGEGRALYVSLEWAAFG</sequence>
<dbReference type="GO" id="GO:0000214">
    <property type="term" value="C:tRNA-intron endonuclease complex"/>
    <property type="evidence" value="ECO:0007669"/>
    <property type="project" value="UniProtKB-UniRule"/>
</dbReference>
<dbReference type="Gene3D" id="3.40.1350.10">
    <property type="match status" value="1"/>
</dbReference>
<evidence type="ECO:0000313" key="10">
    <source>
        <dbReference type="Proteomes" id="UP000053890"/>
    </source>
</evidence>
<dbReference type="PANTHER" id="PTHR13070">
    <property type="entry name" value="TRNA-SPLICING ENDONUCLEASE SUBUNIT SEN34-RELATED"/>
    <property type="match status" value="1"/>
</dbReference>
<evidence type="ECO:0000256" key="3">
    <source>
        <dbReference type="ARBA" id="ARBA00023239"/>
    </source>
</evidence>
<accession>A0A194S901</accession>
<dbReference type="RefSeq" id="XP_018271930.1">
    <property type="nucleotide sequence ID" value="XM_018416562.1"/>
</dbReference>
<dbReference type="PIRSF" id="PIRSF017250">
    <property type="entry name" value="tRNA_splic_SEN34"/>
    <property type="match status" value="1"/>
</dbReference>
<dbReference type="GeneID" id="28977010"/>
<proteinExistence type="inferred from homology"/>
<protein>
    <recommendedName>
        <fullName evidence="4">tRNA-splicing endonuclease subunit Sen34</fullName>
        <ecNumber evidence="4">4.6.1.16</ecNumber>
    </recommendedName>
</protein>
<evidence type="ECO:0000256" key="5">
    <source>
        <dbReference type="PIRSR" id="PIRSR017250-50"/>
    </source>
</evidence>
<feature type="domain" description="tRNA intron endonuclease catalytic" evidence="7">
    <location>
        <begin position="258"/>
        <end position="334"/>
    </location>
</feature>
<evidence type="ECO:0000259" key="7">
    <source>
        <dbReference type="Pfam" id="PF01974"/>
    </source>
</evidence>
<evidence type="ECO:0000259" key="8">
    <source>
        <dbReference type="Pfam" id="PF26577"/>
    </source>
</evidence>
<dbReference type="AlphaFoldDB" id="A0A194S901"/>
<dbReference type="PANTHER" id="PTHR13070:SF0">
    <property type="entry name" value="TRNA-SPLICING ENDONUCLEASE SUBUNIT SEN34"/>
    <property type="match status" value="1"/>
</dbReference>
<evidence type="ECO:0000313" key="9">
    <source>
        <dbReference type="EMBL" id="KPV75881.1"/>
    </source>
</evidence>
<feature type="active site" evidence="5">
    <location>
        <position position="326"/>
    </location>
</feature>
<dbReference type="GO" id="GO:0003676">
    <property type="term" value="F:nucleic acid binding"/>
    <property type="evidence" value="ECO:0007669"/>
    <property type="project" value="InterPro"/>
</dbReference>
<comment type="similarity">
    <text evidence="1 4">Belongs to the tRNA-intron endonuclease family.</text>
</comment>
<dbReference type="Proteomes" id="UP000053890">
    <property type="component" value="Unassembled WGS sequence"/>
</dbReference>
<feature type="compositionally biased region" description="Pro residues" evidence="6">
    <location>
        <begin position="193"/>
        <end position="203"/>
    </location>
</feature>
<feature type="active site" evidence="5">
    <location>
        <position position="286"/>
    </location>
</feature>
<feature type="compositionally biased region" description="Low complexity" evidence="6">
    <location>
        <begin position="179"/>
        <end position="192"/>
    </location>
</feature>
<dbReference type="GO" id="GO:0000379">
    <property type="term" value="P:tRNA-type intron splice site recognition and cleavage"/>
    <property type="evidence" value="ECO:0007669"/>
    <property type="project" value="UniProtKB-UniRule"/>
</dbReference>
<dbReference type="OMA" id="RTFSLEW"/>
<keyword evidence="10" id="KW-1185">Reference proteome</keyword>
<dbReference type="InterPro" id="IPR059049">
    <property type="entry name" value="TSEN34_N"/>
</dbReference>
<dbReference type="InterPro" id="IPR016690">
    <property type="entry name" value="TSEN34"/>
</dbReference>
<dbReference type="Pfam" id="PF01974">
    <property type="entry name" value="tRNA_int_endo"/>
    <property type="match status" value="1"/>
</dbReference>
<evidence type="ECO:0000256" key="4">
    <source>
        <dbReference type="PIRNR" id="PIRNR017250"/>
    </source>
</evidence>
<dbReference type="EMBL" id="KQ474077">
    <property type="protein sequence ID" value="KPV75881.1"/>
    <property type="molecule type" value="Genomic_DNA"/>
</dbReference>
<name>A0A194S901_RHOGW</name>
<feature type="active site" evidence="5">
    <location>
        <position position="294"/>
    </location>
</feature>
<feature type="region of interest" description="Disordered" evidence="6">
    <location>
        <begin position="137"/>
        <end position="205"/>
    </location>
</feature>
<dbReference type="OrthoDB" id="48041at2759"/>
<feature type="compositionally biased region" description="Basic and acidic residues" evidence="6">
    <location>
        <begin position="141"/>
        <end position="167"/>
    </location>
</feature>
<dbReference type="SUPFAM" id="SSF53032">
    <property type="entry name" value="tRNA-intron endonuclease catalytic domain-like"/>
    <property type="match status" value="1"/>
</dbReference>
<dbReference type="EC" id="4.6.1.16" evidence="4"/>
<evidence type="ECO:0000256" key="6">
    <source>
        <dbReference type="SAM" id="MobiDB-lite"/>
    </source>
</evidence>